<dbReference type="PANTHER" id="PTHR43713">
    <property type="entry name" value="GLUTAMATE-1-SEMIALDEHYDE 2,1-AMINOMUTASE"/>
    <property type="match status" value="1"/>
</dbReference>
<feature type="modified residue" description="N6-(pyridoxal phosphate)lysine" evidence="7">
    <location>
        <position position="265"/>
    </location>
</feature>
<dbReference type="NCBIfam" id="TIGR00713">
    <property type="entry name" value="hemL"/>
    <property type="match status" value="1"/>
</dbReference>
<dbReference type="GO" id="GO:0008483">
    <property type="term" value="F:transaminase activity"/>
    <property type="evidence" value="ECO:0007669"/>
    <property type="project" value="InterPro"/>
</dbReference>
<keyword evidence="9" id="KW-1185">Reference proteome</keyword>
<dbReference type="GO" id="GO:0006782">
    <property type="term" value="P:protoporphyrinogen IX biosynthetic process"/>
    <property type="evidence" value="ECO:0007669"/>
    <property type="project" value="UniProtKB-UniRule"/>
</dbReference>
<organism evidence="8 9">
    <name type="scientific">Maridesulfovibrio ferrireducens</name>
    <dbReference type="NCBI Taxonomy" id="246191"/>
    <lineage>
        <taxon>Bacteria</taxon>
        <taxon>Pseudomonadati</taxon>
        <taxon>Thermodesulfobacteriota</taxon>
        <taxon>Desulfovibrionia</taxon>
        <taxon>Desulfovibrionales</taxon>
        <taxon>Desulfovibrionaceae</taxon>
        <taxon>Maridesulfovibrio</taxon>
    </lineage>
</organism>
<dbReference type="GO" id="GO:0042286">
    <property type="term" value="F:glutamate-1-semialdehyde 2,1-aminomutase activity"/>
    <property type="evidence" value="ECO:0007669"/>
    <property type="project" value="UniProtKB-UniRule"/>
</dbReference>
<gene>
    <name evidence="7" type="primary">hemL</name>
    <name evidence="8" type="ORF">SAMN05660337_1830</name>
</gene>
<dbReference type="OrthoDB" id="9801052at2"/>
<dbReference type="FunFam" id="3.40.640.10:FF:000021">
    <property type="entry name" value="Glutamate-1-semialdehyde 2,1-aminomutase"/>
    <property type="match status" value="1"/>
</dbReference>
<dbReference type="Gene3D" id="3.40.640.10">
    <property type="entry name" value="Type I PLP-dependent aspartate aminotransferase-like (Major domain)"/>
    <property type="match status" value="1"/>
</dbReference>
<reference evidence="9" key="1">
    <citation type="submission" date="2016-10" db="EMBL/GenBank/DDBJ databases">
        <authorList>
            <person name="Varghese N."/>
            <person name="Submissions S."/>
        </authorList>
    </citation>
    <scope>NUCLEOTIDE SEQUENCE [LARGE SCALE GENOMIC DNA]</scope>
    <source>
        <strain evidence="9">DSM 16995</strain>
    </source>
</reference>
<dbReference type="STRING" id="246191.SAMN05660337_1830"/>
<evidence type="ECO:0000256" key="4">
    <source>
        <dbReference type="ARBA" id="ARBA00022898"/>
    </source>
</evidence>
<dbReference type="InterPro" id="IPR015422">
    <property type="entry name" value="PyrdxlP-dep_Trfase_small"/>
</dbReference>
<dbReference type="InterPro" id="IPR015424">
    <property type="entry name" value="PyrdxlP-dep_Trfase"/>
</dbReference>
<dbReference type="UniPathway" id="UPA00251">
    <property type="reaction ID" value="UER00317"/>
</dbReference>
<dbReference type="EMBL" id="FNGA01000002">
    <property type="protein sequence ID" value="SDK95574.1"/>
    <property type="molecule type" value="Genomic_DNA"/>
</dbReference>
<dbReference type="Proteomes" id="UP000199053">
    <property type="component" value="Unassembled WGS sequence"/>
</dbReference>
<comment type="subunit">
    <text evidence="7">Homodimer.</text>
</comment>
<dbReference type="NCBIfam" id="NF000818">
    <property type="entry name" value="PRK00062.1"/>
    <property type="match status" value="1"/>
</dbReference>
<evidence type="ECO:0000256" key="2">
    <source>
        <dbReference type="ARBA" id="ARBA00004819"/>
    </source>
</evidence>
<sequence length="422" mass="44946">MASSSDLFKHAQEVLPGGVNSPVRACKSVGCEPLFIEKADGSRMWSVDGQELIDYVMSWGPMILGHGYQAIKDAAHKAVDMGASFGAPCPDEITLAEEIIKMIPSIDMVRMVNSGTEATMSALRLARGVTGRDKVLKFEGCYHGHSDCFLASAGSGLATFCIPGTPGVPEGTVKDTLLAPYNDLAAVKAVFEKEGKNIAAIIVEPVAGNMGLVLPAEGFLQGLRDICDEYGALLIFDEVITGFRVASGGVQKRFGIEADLTTLGKIIGGGFPVGAYGGKRKYMSRISPCGDVYQAGTLSGNPVAMAAGIATLRTLQKQDYDALEARTLKLAQDLKAALEANGFSIHLNHIASIFTLFFTDKPVTDFESAKNGNADVYSAFYRHMRANGFNLAPSSFECTFTSFAHSEADYEATLEAVKSFKG</sequence>
<comment type="similarity">
    <text evidence="3 7">Belongs to the class-III pyridoxal-phosphate-dependent aminotransferase family. HemL subfamily.</text>
</comment>
<dbReference type="GO" id="GO:0005737">
    <property type="term" value="C:cytoplasm"/>
    <property type="evidence" value="ECO:0007669"/>
    <property type="project" value="UniProtKB-SubCell"/>
</dbReference>
<keyword evidence="4 7" id="KW-0663">Pyridoxal phosphate</keyword>
<accession>A0A1G9G4D5</accession>
<dbReference type="PROSITE" id="PS00600">
    <property type="entry name" value="AA_TRANSFER_CLASS_3"/>
    <property type="match status" value="1"/>
</dbReference>
<keyword evidence="5 7" id="KW-0413">Isomerase</keyword>
<name>A0A1G9G4D5_9BACT</name>
<dbReference type="Pfam" id="PF00202">
    <property type="entry name" value="Aminotran_3"/>
    <property type="match status" value="1"/>
</dbReference>
<dbReference type="InterPro" id="IPR005814">
    <property type="entry name" value="Aminotrans_3"/>
</dbReference>
<dbReference type="GO" id="GO:0030170">
    <property type="term" value="F:pyridoxal phosphate binding"/>
    <property type="evidence" value="ECO:0007669"/>
    <property type="project" value="InterPro"/>
</dbReference>
<evidence type="ECO:0000256" key="7">
    <source>
        <dbReference type="HAMAP-Rule" id="MF_00375"/>
    </source>
</evidence>
<evidence type="ECO:0000256" key="6">
    <source>
        <dbReference type="ARBA" id="ARBA00023244"/>
    </source>
</evidence>
<dbReference type="InterPro" id="IPR049704">
    <property type="entry name" value="Aminotrans_3_PPA_site"/>
</dbReference>
<protein>
    <recommendedName>
        <fullName evidence="7">Glutamate-1-semialdehyde 2,1-aminomutase</fullName>
        <shortName evidence="7">GSA</shortName>
        <ecNumber evidence="7">5.4.3.8</ecNumber>
    </recommendedName>
    <alternativeName>
        <fullName evidence="7">Glutamate-1-semialdehyde aminotransferase</fullName>
        <shortName evidence="7">GSA-AT</shortName>
    </alternativeName>
</protein>
<dbReference type="SUPFAM" id="SSF53383">
    <property type="entry name" value="PLP-dependent transferases"/>
    <property type="match status" value="1"/>
</dbReference>
<dbReference type="EC" id="5.4.3.8" evidence="7"/>
<dbReference type="CDD" id="cd00610">
    <property type="entry name" value="OAT_like"/>
    <property type="match status" value="1"/>
</dbReference>
<evidence type="ECO:0000256" key="5">
    <source>
        <dbReference type="ARBA" id="ARBA00023235"/>
    </source>
</evidence>
<evidence type="ECO:0000313" key="8">
    <source>
        <dbReference type="EMBL" id="SDK95574.1"/>
    </source>
</evidence>
<comment type="subcellular location">
    <subcellularLocation>
        <location evidence="7">Cytoplasm</location>
    </subcellularLocation>
</comment>
<comment type="pathway">
    <text evidence="2">Porphyrin-containing compound metabolism; protoporphyrin-IX biosynthesis; 5-aminolevulinate from L-glutamyl-tRNA(Glu): step 2/2.</text>
</comment>
<keyword evidence="6 7" id="KW-0627">Porphyrin biosynthesis</keyword>
<comment type="cofactor">
    <cofactor evidence="1 7">
        <name>pyridoxal 5'-phosphate</name>
        <dbReference type="ChEBI" id="CHEBI:597326"/>
    </cofactor>
</comment>
<dbReference type="InterPro" id="IPR015421">
    <property type="entry name" value="PyrdxlP-dep_Trfase_major"/>
</dbReference>
<proteinExistence type="inferred from homology"/>
<evidence type="ECO:0000256" key="1">
    <source>
        <dbReference type="ARBA" id="ARBA00001933"/>
    </source>
</evidence>
<dbReference type="PANTHER" id="PTHR43713:SF3">
    <property type="entry name" value="GLUTAMATE-1-SEMIALDEHYDE 2,1-AMINOMUTASE 1, CHLOROPLASTIC-RELATED"/>
    <property type="match status" value="1"/>
</dbReference>
<dbReference type="Gene3D" id="3.90.1150.10">
    <property type="entry name" value="Aspartate Aminotransferase, domain 1"/>
    <property type="match status" value="1"/>
</dbReference>
<comment type="catalytic activity">
    <reaction evidence="7">
        <text>(S)-4-amino-5-oxopentanoate = 5-aminolevulinate</text>
        <dbReference type="Rhea" id="RHEA:14265"/>
        <dbReference type="ChEBI" id="CHEBI:57501"/>
        <dbReference type="ChEBI" id="CHEBI:356416"/>
        <dbReference type="EC" id="5.4.3.8"/>
    </reaction>
</comment>
<keyword evidence="7" id="KW-0963">Cytoplasm</keyword>
<evidence type="ECO:0000256" key="3">
    <source>
        <dbReference type="ARBA" id="ARBA00008981"/>
    </source>
</evidence>
<evidence type="ECO:0000313" key="9">
    <source>
        <dbReference type="Proteomes" id="UP000199053"/>
    </source>
</evidence>
<dbReference type="AlphaFoldDB" id="A0A1G9G4D5"/>
<dbReference type="HAMAP" id="MF_00375">
    <property type="entry name" value="HemL_aminotrans_3"/>
    <property type="match status" value="1"/>
</dbReference>
<dbReference type="InterPro" id="IPR004639">
    <property type="entry name" value="4pyrrol_synth_GluAld_NH2Trfase"/>
</dbReference>
<dbReference type="RefSeq" id="WP_092160272.1">
    <property type="nucleotide sequence ID" value="NZ_FNGA01000002.1"/>
</dbReference>